<dbReference type="SUPFAM" id="SSF53254">
    <property type="entry name" value="Phosphoglycerate mutase-like"/>
    <property type="match status" value="1"/>
</dbReference>
<name>A0A7W3ISK9_9ACTN</name>
<dbReference type="AlphaFoldDB" id="A0A7W3ISK9"/>
<feature type="active site" description="Tele-phosphohistidine intermediate" evidence="1">
    <location>
        <position position="9"/>
    </location>
</feature>
<evidence type="ECO:0000313" key="3">
    <source>
        <dbReference type="EMBL" id="MBA8794464.1"/>
    </source>
</evidence>
<gene>
    <name evidence="3" type="ORF">FHX74_002083</name>
</gene>
<evidence type="ECO:0000256" key="2">
    <source>
        <dbReference type="PIRSR" id="PIRSR613078-2"/>
    </source>
</evidence>
<dbReference type="Gene3D" id="3.40.50.1240">
    <property type="entry name" value="Phosphoglycerate mutase-like"/>
    <property type="match status" value="1"/>
</dbReference>
<keyword evidence="3" id="KW-0413">Isomerase</keyword>
<organism evidence="3 4">
    <name type="scientific">Microlunatus kandeliicorticis</name>
    <dbReference type="NCBI Taxonomy" id="1759536"/>
    <lineage>
        <taxon>Bacteria</taxon>
        <taxon>Bacillati</taxon>
        <taxon>Actinomycetota</taxon>
        <taxon>Actinomycetes</taxon>
        <taxon>Propionibacteriales</taxon>
        <taxon>Propionibacteriaceae</taxon>
        <taxon>Microlunatus</taxon>
    </lineage>
</organism>
<dbReference type="PANTHER" id="PTHR48100:SF15">
    <property type="entry name" value="SEDOHEPTULOSE 1,7-BISPHOSPHATASE"/>
    <property type="match status" value="1"/>
</dbReference>
<feature type="binding site" evidence="2">
    <location>
        <begin position="82"/>
        <end position="85"/>
    </location>
    <ligand>
        <name>substrate</name>
    </ligand>
</feature>
<dbReference type="InterPro" id="IPR050275">
    <property type="entry name" value="PGM_Phosphatase"/>
</dbReference>
<dbReference type="Proteomes" id="UP000523079">
    <property type="component" value="Unassembled WGS sequence"/>
</dbReference>
<proteinExistence type="predicted"/>
<dbReference type="InterPro" id="IPR029033">
    <property type="entry name" value="His_PPase_superfam"/>
</dbReference>
<feature type="binding site" evidence="2">
    <location>
        <position position="58"/>
    </location>
    <ligand>
        <name>substrate</name>
    </ligand>
</feature>
<accession>A0A7W3ISK9</accession>
<sequence>MTDVWLVRHGETEWSRDGRHTSVTDLPLTPAGEAEARRLAGHLDPNAFGLVLSSPRQRARRTAELAGFVGDHAPRIDEDLAEWNYGDYEGRSSATIHEHDPGWTIWPHGAPGGETPDDVRARLDRLIARLRGSGVEQVLCFAHGHILRAMTLVWLGLDLELGEHFPLATATVSVLGDVKDGVPALERWNSRP</sequence>
<dbReference type="InterPro" id="IPR013078">
    <property type="entry name" value="His_Pase_superF_clade-1"/>
</dbReference>
<dbReference type="PANTHER" id="PTHR48100">
    <property type="entry name" value="BROAD-SPECIFICITY PHOSPHATASE YOR283W-RELATED"/>
    <property type="match status" value="1"/>
</dbReference>
<dbReference type="SMART" id="SM00855">
    <property type="entry name" value="PGAM"/>
    <property type="match status" value="1"/>
</dbReference>
<reference evidence="3 4" key="1">
    <citation type="submission" date="2020-07" db="EMBL/GenBank/DDBJ databases">
        <title>Sequencing the genomes of 1000 actinobacteria strains.</title>
        <authorList>
            <person name="Klenk H.-P."/>
        </authorList>
    </citation>
    <scope>NUCLEOTIDE SEQUENCE [LARGE SCALE GENOMIC DNA]</scope>
    <source>
        <strain evidence="3 4">DSM 100723</strain>
    </source>
</reference>
<dbReference type="EMBL" id="JACGWT010000003">
    <property type="protein sequence ID" value="MBA8794464.1"/>
    <property type="molecule type" value="Genomic_DNA"/>
</dbReference>
<dbReference type="EC" id="5.4.2.12" evidence="3"/>
<dbReference type="RefSeq" id="WP_182560034.1">
    <property type="nucleotide sequence ID" value="NZ_JACGWT010000003.1"/>
</dbReference>
<keyword evidence="4" id="KW-1185">Reference proteome</keyword>
<dbReference type="GO" id="GO:0004619">
    <property type="term" value="F:phosphoglycerate mutase activity"/>
    <property type="evidence" value="ECO:0007669"/>
    <property type="project" value="UniProtKB-EC"/>
</dbReference>
<dbReference type="GO" id="GO:0016791">
    <property type="term" value="F:phosphatase activity"/>
    <property type="evidence" value="ECO:0007669"/>
    <property type="project" value="TreeGrafter"/>
</dbReference>
<protein>
    <submittedName>
        <fullName evidence="3">Putative phosphoglycerate mutase</fullName>
        <ecNumber evidence="3">5.4.2.12</ecNumber>
    </submittedName>
</protein>
<evidence type="ECO:0000256" key="1">
    <source>
        <dbReference type="PIRSR" id="PIRSR613078-1"/>
    </source>
</evidence>
<comment type="caution">
    <text evidence="3">The sequence shown here is derived from an EMBL/GenBank/DDBJ whole genome shotgun (WGS) entry which is preliminary data.</text>
</comment>
<feature type="active site" description="Proton donor/acceptor" evidence="1">
    <location>
        <position position="82"/>
    </location>
</feature>
<dbReference type="CDD" id="cd07067">
    <property type="entry name" value="HP_PGM_like"/>
    <property type="match status" value="1"/>
</dbReference>
<evidence type="ECO:0000313" key="4">
    <source>
        <dbReference type="Proteomes" id="UP000523079"/>
    </source>
</evidence>
<dbReference type="Pfam" id="PF00300">
    <property type="entry name" value="His_Phos_1"/>
    <property type="match status" value="1"/>
</dbReference>